<dbReference type="EMBL" id="CP014646">
    <property type="protein sequence ID" value="AMO37811.1"/>
    <property type="molecule type" value="Genomic_DNA"/>
</dbReference>
<proteinExistence type="predicted"/>
<reference evidence="2" key="1">
    <citation type="submission" date="2016-03" db="EMBL/GenBank/DDBJ databases">
        <authorList>
            <person name="Ma C."/>
            <person name="Zhou S."/>
            <person name="Yang G."/>
        </authorList>
    </citation>
    <scope>NUCLEOTIDE SEQUENCE [LARGE SCALE GENOMIC DNA]</scope>
    <source>
        <strain evidence="2">SgZ-1</strain>
    </source>
</reference>
<dbReference type="KEGG" id="thu:AC731_013210"/>
<protein>
    <recommendedName>
        <fullName evidence="3">DNA-binding protein</fullName>
    </recommendedName>
</protein>
<evidence type="ECO:0008006" key="3">
    <source>
        <dbReference type="Google" id="ProtNLM"/>
    </source>
</evidence>
<evidence type="ECO:0000313" key="1">
    <source>
        <dbReference type="EMBL" id="AMO37811.1"/>
    </source>
</evidence>
<dbReference type="RefSeq" id="WP_048706763.1">
    <property type="nucleotide sequence ID" value="NZ_CP014646.1"/>
</dbReference>
<sequence>MPSDAALENLARIGQLDKVPFSQDLMTRMLATARSRLTDAQRNENSTETRFDCAYTAIRAIADAALLAHGYRTSTSKPGHHQTTIQCLTHTLGVSVGIVRVLDALRKQRNLSDYDGESITEQALTECIDQALRLQELAVAKLPGAGT</sequence>
<dbReference type="Proteomes" id="UP000036902">
    <property type="component" value="Chromosome"/>
</dbReference>
<dbReference type="STRING" id="1134435.AC731_013210"/>
<gene>
    <name evidence="1" type="ORF">AC731_013210</name>
</gene>
<name>A0A127K7C1_9RHOO</name>
<dbReference type="AlphaFoldDB" id="A0A127K7C1"/>
<organism evidence="1 2">
    <name type="scientific">Thauera humireducens</name>
    <dbReference type="NCBI Taxonomy" id="1134435"/>
    <lineage>
        <taxon>Bacteria</taxon>
        <taxon>Pseudomonadati</taxon>
        <taxon>Pseudomonadota</taxon>
        <taxon>Betaproteobacteria</taxon>
        <taxon>Rhodocyclales</taxon>
        <taxon>Zoogloeaceae</taxon>
        <taxon>Thauera</taxon>
    </lineage>
</organism>
<dbReference type="Gene3D" id="1.20.120.330">
    <property type="entry name" value="Nucleotidyltransferases domain 2"/>
    <property type="match status" value="1"/>
</dbReference>
<accession>A0A127K7C1</accession>
<keyword evidence="2" id="KW-1185">Reference proteome</keyword>
<evidence type="ECO:0000313" key="2">
    <source>
        <dbReference type="Proteomes" id="UP000036902"/>
    </source>
</evidence>